<dbReference type="InterPro" id="IPR002645">
    <property type="entry name" value="STAS_dom"/>
</dbReference>
<dbReference type="SUPFAM" id="SSF52091">
    <property type="entry name" value="SpoIIaa-like"/>
    <property type="match status" value="1"/>
</dbReference>
<keyword evidence="4" id="KW-1185">Reference proteome</keyword>
<sequence length="180" mass="20350">MSWAPSPPSGGFSMVHPLLRPRGRRRSTRVRDTPAGVEPETYVRRLSTEIFFRYSSSQVTLNRPQLKADDTMTTTDQLLYVDHLVRVTCTLMSGPSLIQIVGEIDRTNSAELLRALEQARRIDDRFVVDVGRVGFIDITGVRVLTAFAEQGDTRVRNTPPQMARLMQLMGLRPFEESRSS</sequence>
<dbReference type="InterPro" id="IPR036513">
    <property type="entry name" value="STAS_dom_sf"/>
</dbReference>
<comment type="caution">
    <text evidence="3">The sequence shown here is derived from an EMBL/GenBank/DDBJ whole genome shotgun (WGS) entry which is preliminary data.</text>
</comment>
<dbReference type="AlphaFoldDB" id="A0A5S4FWX9"/>
<dbReference type="OrthoDB" id="3543114at2"/>
<evidence type="ECO:0000313" key="3">
    <source>
        <dbReference type="EMBL" id="TMR25189.1"/>
    </source>
</evidence>
<feature type="compositionally biased region" description="Basic residues" evidence="1">
    <location>
        <begin position="19"/>
        <end position="28"/>
    </location>
</feature>
<protein>
    <submittedName>
        <fullName evidence="3">STAS domain-containing protein</fullName>
    </submittedName>
</protein>
<accession>A0A5S4FWX9</accession>
<dbReference type="CDD" id="cd07043">
    <property type="entry name" value="STAS_anti-anti-sigma_factors"/>
    <property type="match status" value="1"/>
</dbReference>
<evidence type="ECO:0000256" key="1">
    <source>
        <dbReference type="SAM" id="MobiDB-lite"/>
    </source>
</evidence>
<dbReference type="PROSITE" id="PS50801">
    <property type="entry name" value="STAS"/>
    <property type="match status" value="1"/>
</dbReference>
<gene>
    <name evidence="3" type="ORF">ETD86_02290</name>
</gene>
<evidence type="ECO:0000259" key="2">
    <source>
        <dbReference type="PROSITE" id="PS50801"/>
    </source>
</evidence>
<feature type="region of interest" description="Disordered" evidence="1">
    <location>
        <begin position="1"/>
        <end position="35"/>
    </location>
</feature>
<dbReference type="Gene3D" id="3.30.750.24">
    <property type="entry name" value="STAS domain"/>
    <property type="match status" value="1"/>
</dbReference>
<name>A0A5S4FWX9_9ACTN</name>
<dbReference type="InterPro" id="IPR058548">
    <property type="entry name" value="MlaB-like_STAS"/>
</dbReference>
<organism evidence="3 4">
    <name type="scientific">Nonomuraea turkmeniaca</name>
    <dbReference type="NCBI Taxonomy" id="103838"/>
    <lineage>
        <taxon>Bacteria</taxon>
        <taxon>Bacillati</taxon>
        <taxon>Actinomycetota</taxon>
        <taxon>Actinomycetes</taxon>
        <taxon>Streptosporangiales</taxon>
        <taxon>Streptosporangiaceae</taxon>
        <taxon>Nonomuraea</taxon>
    </lineage>
</organism>
<proteinExistence type="predicted"/>
<dbReference type="Proteomes" id="UP000309128">
    <property type="component" value="Unassembled WGS sequence"/>
</dbReference>
<feature type="domain" description="STAS" evidence="2">
    <location>
        <begin position="85"/>
        <end position="180"/>
    </location>
</feature>
<evidence type="ECO:0000313" key="4">
    <source>
        <dbReference type="Proteomes" id="UP000309128"/>
    </source>
</evidence>
<dbReference type="Pfam" id="PF13466">
    <property type="entry name" value="STAS_2"/>
    <property type="match status" value="1"/>
</dbReference>
<dbReference type="EMBL" id="VCKY01000004">
    <property type="protein sequence ID" value="TMR25189.1"/>
    <property type="molecule type" value="Genomic_DNA"/>
</dbReference>
<reference evidence="3 4" key="1">
    <citation type="submission" date="2019-05" db="EMBL/GenBank/DDBJ databases">
        <title>Draft genome sequence of Nonomuraea turkmeniaca DSM 43926.</title>
        <authorList>
            <person name="Saricaoglu S."/>
            <person name="Isik K."/>
        </authorList>
    </citation>
    <scope>NUCLEOTIDE SEQUENCE [LARGE SCALE GENOMIC DNA]</scope>
    <source>
        <strain evidence="3 4">DSM 43926</strain>
    </source>
</reference>